<sequence length="45" mass="5264">MEKKLKEINVSELDANEVLEIEGGSEREGEKNTNWLESIWNYLKP</sequence>
<dbReference type="EMBL" id="VLKR01000030">
    <property type="protein sequence ID" value="TWI16386.1"/>
    <property type="molecule type" value="Genomic_DNA"/>
</dbReference>
<name>A0A562M8W2_9SPHI</name>
<accession>A0A562M8W2</accession>
<gene>
    <name evidence="1" type="ORF">IQ31_04384</name>
</gene>
<proteinExistence type="predicted"/>
<dbReference type="Proteomes" id="UP000315908">
    <property type="component" value="Unassembled WGS sequence"/>
</dbReference>
<evidence type="ECO:0000313" key="2">
    <source>
        <dbReference type="Proteomes" id="UP000315908"/>
    </source>
</evidence>
<dbReference type="RefSeq" id="WP_157625900.1">
    <property type="nucleotide sequence ID" value="NZ_CP080574.1"/>
</dbReference>
<dbReference type="GeneID" id="88829303"/>
<dbReference type="AlphaFoldDB" id="A0A562M8W2"/>
<comment type="caution">
    <text evidence="1">The sequence shown here is derived from an EMBL/GenBank/DDBJ whole genome shotgun (WGS) entry which is preliminary data.</text>
</comment>
<reference evidence="1 2" key="1">
    <citation type="journal article" date="2015" name="Stand. Genomic Sci.">
        <title>Genomic Encyclopedia of Bacterial and Archaeal Type Strains, Phase III: the genomes of soil and plant-associated and newly described type strains.</title>
        <authorList>
            <person name="Whitman W.B."/>
            <person name="Woyke T."/>
            <person name="Klenk H.P."/>
            <person name="Zhou Y."/>
            <person name="Lilburn T.G."/>
            <person name="Beck B.J."/>
            <person name="De Vos P."/>
            <person name="Vandamme P."/>
            <person name="Eisen J.A."/>
            <person name="Garrity G."/>
            <person name="Hugenholtz P."/>
            <person name="Kyrpides N.C."/>
        </authorList>
    </citation>
    <scope>NUCLEOTIDE SEQUENCE [LARGE SCALE GENOMIC DNA]</scope>
    <source>
        <strain evidence="1 2">CGMCC 1.6855</strain>
    </source>
</reference>
<organism evidence="1 2">
    <name type="scientific">Sphingobacterium siyangense</name>
    <dbReference type="NCBI Taxonomy" id="459529"/>
    <lineage>
        <taxon>Bacteria</taxon>
        <taxon>Pseudomonadati</taxon>
        <taxon>Bacteroidota</taxon>
        <taxon>Sphingobacteriia</taxon>
        <taxon>Sphingobacteriales</taxon>
        <taxon>Sphingobacteriaceae</taxon>
        <taxon>Sphingobacterium</taxon>
    </lineage>
</organism>
<protein>
    <submittedName>
        <fullName evidence="1">Uncharacterized protein</fullName>
    </submittedName>
</protein>
<evidence type="ECO:0000313" key="1">
    <source>
        <dbReference type="EMBL" id="TWI16386.1"/>
    </source>
</evidence>